<dbReference type="OrthoDB" id="9793489at2"/>
<name>A0A1I3SR04_9SPHI</name>
<dbReference type="SUPFAM" id="SSF56601">
    <property type="entry name" value="beta-lactamase/transpeptidase-like"/>
    <property type="match status" value="1"/>
</dbReference>
<dbReference type="PANTHER" id="PTHR46825">
    <property type="entry name" value="D-ALANYL-D-ALANINE-CARBOXYPEPTIDASE/ENDOPEPTIDASE AMPH"/>
    <property type="match status" value="1"/>
</dbReference>
<dbReference type="InterPro" id="IPR050491">
    <property type="entry name" value="AmpC-like"/>
</dbReference>
<dbReference type="EC" id="3.5.2.6" evidence="5"/>
<dbReference type="GO" id="GO:0030288">
    <property type="term" value="C:outer membrane-bounded periplasmic space"/>
    <property type="evidence" value="ECO:0007669"/>
    <property type="project" value="InterPro"/>
</dbReference>
<dbReference type="InterPro" id="IPR001466">
    <property type="entry name" value="Beta-lactam-related"/>
</dbReference>
<keyword evidence="4 5" id="KW-0046">Antibiotic resistance</keyword>
<evidence type="ECO:0000313" key="9">
    <source>
        <dbReference type="Proteomes" id="UP000198670"/>
    </source>
</evidence>
<dbReference type="EMBL" id="FOQO01000011">
    <property type="protein sequence ID" value="SFJ61234.1"/>
    <property type="molecule type" value="Genomic_DNA"/>
</dbReference>
<keyword evidence="9" id="KW-1185">Reference proteome</keyword>
<comment type="catalytic activity">
    <reaction evidence="1 5">
        <text>a beta-lactam + H2O = a substituted beta-amino acid</text>
        <dbReference type="Rhea" id="RHEA:20401"/>
        <dbReference type="ChEBI" id="CHEBI:15377"/>
        <dbReference type="ChEBI" id="CHEBI:35627"/>
        <dbReference type="ChEBI" id="CHEBI:140347"/>
        <dbReference type="EC" id="3.5.2.6"/>
    </reaction>
</comment>
<evidence type="ECO:0000256" key="4">
    <source>
        <dbReference type="ARBA" id="ARBA00023251"/>
    </source>
</evidence>
<dbReference type="GO" id="GO:0017001">
    <property type="term" value="P:antibiotic catabolic process"/>
    <property type="evidence" value="ECO:0007669"/>
    <property type="project" value="InterPro"/>
</dbReference>
<evidence type="ECO:0000256" key="1">
    <source>
        <dbReference type="ARBA" id="ARBA00001526"/>
    </source>
</evidence>
<dbReference type="AlphaFoldDB" id="A0A1I3SR04"/>
<evidence type="ECO:0000256" key="2">
    <source>
        <dbReference type="ARBA" id="ARBA00007840"/>
    </source>
</evidence>
<keyword evidence="6" id="KW-0732">Signal</keyword>
<evidence type="ECO:0000256" key="5">
    <source>
        <dbReference type="RuleBase" id="RU361140"/>
    </source>
</evidence>
<reference evidence="8 9" key="1">
    <citation type="submission" date="2016-10" db="EMBL/GenBank/DDBJ databases">
        <authorList>
            <person name="de Groot N.N."/>
        </authorList>
    </citation>
    <scope>NUCLEOTIDE SEQUENCE [LARGE SCALE GENOMIC DNA]</scope>
    <source>
        <strain evidence="8 9">RK1</strain>
    </source>
</reference>
<feature type="chain" id="PRO_5011578236" description="Beta-lactamase" evidence="6">
    <location>
        <begin position="21"/>
        <end position="482"/>
    </location>
</feature>
<sequence length="482" mass="53361">MFGIMIRTTCVLLISLSLCAAVFAQEEDPAQRINQAVFNKVEYHFNQQETDSIYALGSSKFKQSLSLQAFQTVMTQQLYPLGQIQSAELKTYEKGAGIYKLNFISTPLQLVLGLDSLNKIDVFLFQPYAGDPVPEKTVPVESSNTAASEFDRYVDSVALSYSRKGHTHALAIGIINAGKTSAFYYGETEKGNKQLPDENTLFEIGSISKTFTATLLAYLAQTQQVNLDDSITNYLPDSVAVNPDLQRITLRQLANHTSGLPRMPDNIDATAAGHSLNPYSGYTKAHLYTYLKSYKATVPPDSIYQYSNLGFGILGDILSTIYGKPYDEMIQEIICQPLGLKNTTEHPNPDSQYVAKGYNEKGIETPLWTFDAFTAHGSLKSTVSDLLLYAKAHFKMPETDLEHALALTRQFTYFNPPETDIGLAWHMNVVGDELIYWHNGGTFGSSSYLALTPDKKMAIVVLSNTAESVDSVALAILKYMLK</sequence>
<dbReference type="GO" id="GO:0008800">
    <property type="term" value="F:beta-lactamase activity"/>
    <property type="evidence" value="ECO:0007669"/>
    <property type="project" value="UniProtKB-UniRule"/>
</dbReference>
<dbReference type="Pfam" id="PF00144">
    <property type="entry name" value="Beta-lactamase"/>
    <property type="match status" value="1"/>
</dbReference>
<feature type="signal peptide" evidence="6">
    <location>
        <begin position="1"/>
        <end position="20"/>
    </location>
</feature>
<dbReference type="InterPro" id="IPR001586">
    <property type="entry name" value="Beta-lactam_class-C_AS"/>
</dbReference>
<accession>A0A1I3SR04</accession>
<dbReference type="InterPro" id="IPR012338">
    <property type="entry name" value="Beta-lactam/transpept-like"/>
</dbReference>
<dbReference type="GO" id="GO:0046677">
    <property type="term" value="P:response to antibiotic"/>
    <property type="evidence" value="ECO:0007669"/>
    <property type="project" value="UniProtKB-UniRule"/>
</dbReference>
<keyword evidence="3 5" id="KW-0378">Hydrolase</keyword>
<protein>
    <recommendedName>
        <fullName evidence="5">Beta-lactamase</fullName>
        <ecNumber evidence="5">3.5.2.6</ecNumber>
    </recommendedName>
</protein>
<dbReference type="PANTHER" id="PTHR46825:SF8">
    <property type="entry name" value="BETA-LACTAMASE-RELATED"/>
    <property type="match status" value="1"/>
</dbReference>
<comment type="similarity">
    <text evidence="2 5">Belongs to the class-C beta-lactamase family.</text>
</comment>
<gene>
    <name evidence="8" type="ORF">SAMN05444682_111153</name>
</gene>
<organism evidence="8 9">
    <name type="scientific">Parapedobacter indicus</name>
    <dbReference type="NCBI Taxonomy" id="1477437"/>
    <lineage>
        <taxon>Bacteria</taxon>
        <taxon>Pseudomonadati</taxon>
        <taxon>Bacteroidota</taxon>
        <taxon>Sphingobacteriia</taxon>
        <taxon>Sphingobacteriales</taxon>
        <taxon>Sphingobacteriaceae</taxon>
        <taxon>Parapedobacter</taxon>
    </lineage>
</organism>
<evidence type="ECO:0000259" key="7">
    <source>
        <dbReference type="Pfam" id="PF00144"/>
    </source>
</evidence>
<dbReference type="PROSITE" id="PS00336">
    <property type="entry name" value="BETA_LACTAMASE_C"/>
    <property type="match status" value="1"/>
</dbReference>
<evidence type="ECO:0000256" key="6">
    <source>
        <dbReference type="SAM" id="SignalP"/>
    </source>
</evidence>
<dbReference type="Gene3D" id="3.40.710.10">
    <property type="entry name" value="DD-peptidase/beta-lactamase superfamily"/>
    <property type="match status" value="1"/>
</dbReference>
<dbReference type="Proteomes" id="UP000198670">
    <property type="component" value="Unassembled WGS sequence"/>
</dbReference>
<evidence type="ECO:0000256" key="3">
    <source>
        <dbReference type="ARBA" id="ARBA00022801"/>
    </source>
</evidence>
<feature type="domain" description="Beta-lactamase-related" evidence="7">
    <location>
        <begin position="163"/>
        <end position="471"/>
    </location>
</feature>
<dbReference type="STRING" id="1477437.SAMN05444682_111153"/>
<evidence type="ECO:0000313" key="8">
    <source>
        <dbReference type="EMBL" id="SFJ61234.1"/>
    </source>
</evidence>
<proteinExistence type="inferred from homology"/>